<evidence type="ECO:0000259" key="1">
    <source>
        <dbReference type="Pfam" id="PF01266"/>
    </source>
</evidence>
<dbReference type="Proteomes" id="UP000018001">
    <property type="component" value="Unassembled WGS sequence"/>
</dbReference>
<sequence>MASRQMPVPNGLVSFWRTQPHVLDDHRSTPELPSDADIVVIGSGYAGVSTVHHILNEAKGKVPRIVILEARQACSGATGRNGGHLKPDPYNTIANLVAEYGAEAAAEVADFEAKHIVALKELIEEQNIDCDFVVTRAMDVQFSESHCQKLKAGYDNLLSSNIDVTSGAFYSPEETAEGVSGVKNAKGCFSYTAGHLWPYKLILHILSHAVLESGVNLQTHTPVTGISTERDPAGKWTINTSRGSIKTATAVVATNAYTSAILPEYKDKIIPVRGICGRIVVPKKDGNKGNPFLSNTYTLRFNSWDYDYLIPRADGSIIVGGARSDYLHDLDQWYNTTDDSKLIESAKHYFDGYMQRHFRGWEDSGAYTDRVWTGIMGYSSDYLPHVGHVPGKPGQYVIAGFTGHGMPQIYLSAKGISNMVINKAKFEESGVPRLFRTSQDRLDSGRNKILETFTQVQKDTKTDAEKRTDGNVYSHYLTRPNL</sequence>
<dbReference type="PANTHER" id="PTHR13847">
    <property type="entry name" value="SARCOSINE DEHYDROGENASE-RELATED"/>
    <property type="match status" value="1"/>
</dbReference>
<reference evidence="3" key="1">
    <citation type="journal article" date="2014" name="Genome Announc.">
        <title>Draft genome sequence of the formaldehyde-resistant fungus Byssochlamys spectabilis No. 5 (anamorph Paecilomyces variotii No. 5) (NBRC109023).</title>
        <authorList>
            <person name="Oka T."/>
            <person name="Ekino K."/>
            <person name="Fukuda K."/>
            <person name="Nomura Y."/>
        </authorList>
    </citation>
    <scope>NUCLEOTIDE SEQUENCE [LARGE SCALE GENOMIC DNA]</scope>
    <source>
        <strain evidence="3">No. 5 / NBRC 109023</strain>
    </source>
</reference>
<dbReference type="InParanoid" id="V5HYX4"/>
<dbReference type="InterPro" id="IPR006076">
    <property type="entry name" value="FAD-dep_OxRdtase"/>
</dbReference>
<dbReference type="EMBL" id="BAUL01000118">
    <property type="protein sequence ID" value="GAD95205.1"/>
    <property type="molecule type" value="Genomic_DNA"/>
</dbReference>
<dbReference type="HOGENOM" id="CLU_022730_0_1_1"/>
<dbReference type="GO" id="GO:0005737">
    <property type="term" value="C:cytoplasm"/>
    <property type="evidence" value="ECO:0007669"/>
    <property type="project" value="TreeGrafter"/>
</dbReference>
<dbReference type="AlphaFoldDB" id="V5HYX4"/>
<organism evidence="2 3">
    <name type="scientific">Byssochlamys spectabilis (strain No. 5 / NBRC 109023)</name>
    <name type="common">Paecilomyces variotii</name>
    <dbReference type="NCBI Taxonomy" id="1356009"/>
    <lineage>
        <taxon>Eukaryota</taxon>
        <taxon>Fungi</taxon>
        <taxon>Dikarya</taxon>
        <taxon>Ascomycota</taxon>
        <taxon>Pezizomycotina</taxon>
        <taxon>Eurotiomycetes</taxon>
        <taxon>Eurotiomycetidae</taxon>
        <taxon>Eurotiales</taxon>
        <taxon>Thermoascaceae</taxon>
        <taxon>Paecilomyces</taxon>
    </lineage>
</organism>
<accession>V5HYX4</accession>
<feature type="domain" description="FAD dependent oxidoreductase" evidence="1">
    <location>
        <begin position="37"/>
        <end position="416"/>
    </location>
</feature>
<gene>
    <name evidence="2" type="ORF">PVAR5_3845</name>
</gene>
<proteinExistence type="predicted"/>
<protein>
    <recommendedName>
        <fullName evidence="1">FAD dependent oxidoreductase domain-containing protein</fullName>
    </recommendedName>
</protein>
<comment type="caution">
    <text evidence="2">The sequence shown here is derived from an EMBL/GenBank/DDBJ whole genome shotgun (WGS) entry which is preliminary data.</text>
</comment>
<dbReference type="Gene3D" id="3.30.9.10">
    <property type="entry name" value="D-Amino Acid Oxidase, subunit A, domain 2"/>
    <property type="match status" value="1"/>
</dbReference>
<dbReference type="Pfam" id="PF01266">
    <property type="entry name" value="DAO"/>
    <property type="match status" value="1"/>
</dbReference>
<dbReference type="SUPFAM" id="SSF51905">
    <property type="entry name" value="FAD/NAD(P)-binding domain"/>
    <property type="match status" value="1"/>
</dbReference>
<keyword evidence="3" id="KW-1185">Reference proteome</keyword>
<dbReference type="InterPro" id="IPR036188">
    <property type="entry name" value="FAD/NAD-bd_sf"/>
</dbReference>
<dbReference type="eggNOG" id="ENOG502QVCU">
    <property type="taxonomic scope" value="Eukaryota"/>
</dbReference>
<evidence type="ECO:0000313" key="2">
    <source>
        <dbReference type="EMBL" id="GAD95205.1"/>
    </source>
</evidence>
<name>V5HYX4_BYSSN</name>
<dbReference type="PANTHER" id="PTHR13847:SF279">
    <property type="entry name" value="FAD DEPENDENT OXIDOREDUCTASE DOMAIN-CONTAINING PROTEIN-RELATED"/>
    <property type="match status" value="1"/>
</dbReference>
<evidence type="ECO:0000313" key="3">
    <source>
        <dbReference type="Proteomes" id="UP000018001"/>
    </source>
</evidence>
<dbReference type="Gene3D" id="3.50.50.60">
    <property type="entry name" value="FAD/NAD(P)-binding domain"/>
    <property type="match status" value="1"/>
</dbReference>
<dbReference type="OrthoDB" id="429143at2759"/>